<dbReference type="Proteomes" id="UP000481153">
    <property type="component" value="Unassembled WGS sequence"/>
</dbReference>
<keyword evidence="2" id="KW-0732">Signal</keyword>
<dbReference type="EMBL" id="VJMJ01000286">
    <property type="protein sequence ID" value="KAF0724026.1"/>
    <property type="molecule type" value="Genomic_DNA"/>
</dbReference>
<keyword evidence="1" id="KW-0843">Virulence</keyword>
<proteinExistence type="predicted"/>
<evidence type="ECO:0008006" key="5">
    <source>
        <dbReference type="Google" id="ProtNLM"/>
    </source>
</evidence>
<dbReference type="PANTHER" id="PTHR36234">
    <property type="entry name" value="LYSYL ENDOPEPTIDASE"/>
    <property type="match status" value="1"/>
</dbReference>
<sequence>MKTIVALALLATTANAVVRPTWFDGNGLESICGSDQAKGAACVKDSDPVKYKLGKAIARLSLPDGNYCTGFLWGSEGHFLTNHHCYSTQDEVSQSKWEFDAECATCDDPNNNKQLACKGTIAATNATLLWADKGLDFALVKLQPSAGIDLSKWGYLKARAKPASLDEEVWVVGHPAIKPKRFTWLNDDGKSAKIVNPSTPSQCGETDTYGYNADTEGGSSGSPILSQVDNLVISLHNCGGCNATGGQNTGNKLHKIIDFLNEKKLLPKDAVATTSC</sequence>
<dbReference type="VEuPathDB" id="FungiDB:AeMF1_010570"/>
<organism evidence="3 4">
    <name type="scientific">Aphanomyces euteiches</name>
    <dbReference type="NCBI Taxonomy" id="100861"/>
    <lineage>
        <taxon>Eukaryota</taxon>
        <taxon>Sar</taxon>
        <taxon>Stramenopiles</taxon>
        <taxon>Oomycota</taxon>
        <taxon>Saprolegniomycetes</taxon>
        <taxon>Saprolegniales</taxon>
        <taxon>Verrucalvaceae</taxon>
        <taxon>Aphanomyces</taxon>
    </lineage>
</organism>
<dbReference type="Gene3D" id="2.40.10.10">
    <property type="entry name" value="Trypsin-like serine proteases"/>
    <property type="match status" value="2"/>
</dbReference>
<keyword evidence="4" id="KW-1185">Reference proteome</keyword>
<dbReference type="Pfam" id="PF13365">
    <property type="entry name" value="Trypsin_2"/>
    <property type="match status" value="1"/>
</dbReference>
<evidence type="ECO:0000313" key="3">
    <source>
        <dbReference type="EMBL" id="KAF0724026.1"/>
    </source>
</evidence>
<evidence type="ECO:0000313" key="4">
    <source>
        <dbReference type="Proteomes" id="UP000481153"/>
    </source>
</evidence>
<protein>
    <recommendedName>
        <fullName evidence="5">Serine protease</fullName>
    </recommendedName>
</protein>
<dbReference type="AlphaFoldDB" id="A0A6G0W9X8"/>
<dbReference type="SUPFAM" id="SSF50494">
    <property type="entry name" value="Trypsin-like serine proteases"/>
    <property type="match status" value="1"/>
</dbReference>
<dbReference type="PANTHER" id="PTHR36234:SF5">
    <property type="entry name" value="LYSYL ENDOPEPTIDASE"/>
    <property type="match status" value="1"/>
</dbReference>
<evidence type="ECO:0000256" key="1">
    <source>
        <dbReference type="ARBA" id="ARBA00023026"/>
    </source>
</evidence>
<dbReference type="InterPro" id="IPR009003">
    <property type="entry name" value="Peptidase_S1_PA"/>
</dbReference>
<accession>A0A6G0W9X8</accession>
<feature type="signal peptide" evidence="2">
    <location>
        <begin position="1"/>
        <end position="16"/>
    </location>
</feature>
<feature type="chain" id="PRO_5026160393" description="Serine protease" evidence="2">
    <location>
        <begin position="17"/>
        <end position="276"/>
    </location>
</feature>
<gene>
    <name evidence="3" type="ORF">Ae201684_017192</name>
</gene>
<evidence type="ECO:0000256" key="2">
    <source>
        <dbReference type="SAM" id="SignalP"/>
    </source>
</evidence>
<dbReference type="InterPro" id="IPR043504">
    <property type="entry name" value="Peptidase_S1_PA_chymotrypsin"/>
</dbReference>
<reference evidence="3 4" key="1">
    <citation type="submission" date="2019-07" db="EMBL/GenBank/DDBJ databases">
        <title>Genomics analysis of Aphanomyces spp. identifies a new class of oomycete effector associated with host adaptation.</title>
        <authorList>
            <person name="Gaulin E."/>
        </authorList>
    </citation>
    <scope>NUCLEOTIDE SEQUENCE [LARGE SCALE GENOMIC DNA]</scope>
    <source>
        <strain evidence="3 4">ATCC 201684</strain>
    </source>
</reference>
<name>A0A6G0W9X8_9STRA</name>
<comment type="caution">
    <text evidence="3">The sequence shown here is derived from an EMBL/GenBank/DDBJ whole genome shotgun (WGS) entry which is preliminary data.</text>
</comment>